<dbReference type="PANTHER" id="PTHR35807:SF1">
    <property type="entry name" value="TRANSCRIPTIONAL REGULATOR REDD"/>
    <property type="match status" value="1"/>
</dbReference>
<dbReference type="SMART" id="SM01043">
    <property type="entry name" value="BTAD"/>
    <property type="match status" value="1"/>
</dbReference>
<dbReference type="Proteomes" id="UP000294543">
    <property type="component" value="Unassembled WGS sequence"/>
</dbReference>
<evidence type="ECO:0000259" key="6">
    <source>
        <dbReference type="PROSITE" id="PS51755"/>
    </source>
</evidence>
<dbReference type="GO" id="GO:0000160">
    <property type="term" value="P:phosphorelay signal transduction system"/>
    <property type="evidence" value="ECO:0007669"/>
    <property type="project" value="InterPro"/>
</dbReference>
<feature type="DNA-binding region" description="OmpR/PhoB-type" evidence="5">
    <location>
        <begin position="4"/>
        <end position="101"/>
    </location>
</feature>
<protein>
    <recommendedName>
        <fullName evidence="6">OmpR/PhoB-type domain-containing protein</fullName>
    </recommendedName>
</protein>
<dbReference type="Pfam" id="PF03704">
    <property type="entry name" value="BTAD"/>
    <property type="match status" value="1"/>
</dbReference>
<dbReference type="InterPro" id="IPR036388">
    <property type="entry name" value="WH-like_DNA-bd_sf"/>
</dbReference>
<keyword evidence="3 5" id="KW-0238">DNA-binding</keyword>
<dbReference type="PROSITE" id="PS51755">
    <property type="entry name" value="OMPR_PHOB"/>
    <property type="match status" value="1"/>
</dbReference>
<keyword evidence="8" id="KW-1185">Reference proteome</keyword>
<comment type="caution">
    <text evidence="7">The sequence shown here is derived from an EMBL/GenBank/DDBJ whole genome shotgun (WGS) entry which is preliminary data.</text>
</comment>
<feature type="domain" description="OmpR/PhoB-type" evidence="6">
    <location>
        <begin position="4"/>
        <end position="101"/>
    </location>
</feature>
<accession>A0A4R4W7W3</accession>
<dbReference type="InterPro" id="IPR011990">
    <property type="entry name" value="TPR-like_helical_dom_sf"/>
</dbReference>
<gene>
    <name evidence="7" type="ORF">E1294_36470</name>
</gene>
<evidence type="ECO:0000256" key="2">
    <source>
        <dbReference type="ARBA" id="ARBA00023015"/>
    </source>
</evidence>
<dbReference type="InterPro" id="IPR051677">
    <property type="entry name" value="AfsR-DnrI-RedD_regulator"/>
</dbReference>
<comment type="similarity">
    <text evidence="1">Belongs to the AfsR/DnrI/RedD regulatory family.</text>
</comment>
<dbReference type="SUPFAM" id="SSF46894">
    <property type="entry name" value="C-terminal effector domain of the bipartite response regulators"/>
    <property type="match status" value="1"/>
</dbReference>
<dbReference type="CDD" id="cd15831">
    <property type="entry name" value="BTAD"/>
    <property type="match status" value="1"/>
</dbReference>
<dbReference type="InterPro" id="IPR001867">
    <property type="entry name" value="OmpR/PhoB-type_DNA-bd"/>
</dbReference>
<dbReference type="InterPro" id="IPR016032">
    <property type="entry name" value="Sig_transdc_resp-reg_C-effctor"/>
</dbReference>
<evidence type="ECO:0000256" key="1">
    <source>
        <dbReference type="ARBA" id="ARBA00005820"/>
    </source>
</evidence>
<dbReference type="GO" id="GO:0006355">
    <property type="term" value="P:regulation of DNA-templated transcription"/>
    <property type="evidence" value="ECO:0007669"/>
    <property type="project" value="InterPro"/>
</dbReference>
<dbReference type="InterPro" id="IPR005158">
    <property type="entry name" value="BTAD"/>
</dbReference>
<dbReference type="GO" id="GO:0003677">
    <property type="term" value="F:DNA binding"/>
    <property type="evidence" value="ECO:0007669"/>
    <property type="project" value="UniProtKB-UniRule"/>
</dbReference>
<dbReference type="PANTHER" id="PTHR35807">
    <property type="entry name" value="TRANSCRIPTIONAL REGULATOR REDD-RELATED"/>
    <property type="match status" value="1"/>
</dbReference>
<dbReference type="EMBL" id="SMKP01000139">
    <property type="protein sequence ID" value="TDD14808.1"/>
    <property type="molecule type" value="Genomic_DNA"/>
</dbReference>
<keyword evidence="4" id="KW-0804">Transcription</keyword>
<dbReference type="Gene3D" id="1.25.40.10">
    <property type="entry name" value="Tetratricopeptide repeat domain"/>
    <property type="match status" value="1"/>
</dbReference>
<keyword evidence="2" id="KW-0805">Transcription regulation</keyword>
<proteinExistence type="inferred from homology"/>
<name>A0A4R4W7W3_9ACTN</name>
<reference evidence="7 8" key="1">
    <citation type="submission" date="2019-03" db="EMBL/GenBank/DDBJ databases">
        <title>Draft genome sequences of novel Actinobacteria.</title>
        <authorList>
            <person name="Sahin N."/>
            <person name="Ay H."/>
            <person name="Saygin H."/>
        </authorList>
    </citation>
    <scope>NUCLEOTIDE SEQUENCE [LARGE SCALE GENOMIC DNA]</scope>
    <source>
        <strain evidence="7 8">KC712</strain>
    </source>
</reference>
<evidence type="ECO:0000313" key="8">
    <source>
        <dbReference type="Proteomes" id="UP000294543"/>
    </source>
</evidence>
<sequence length="296" mass="32893">MTAWGCVALRPLDFAVLGPLQVRSNGVRLQLGGRKQRILLGMLVCTANEPVTAGRLIEALWDAAPPPSAEKNLRVYVHYLRRILGSEKRITWRAPGYALTVLPGELDIHLFEEMAAAGTRALARNALAEAAGSFHRALEVWRGPALTGFLDIEHLRAMSVRLEEHRLDVLEKKITAELALGRHADFVGELRVLTAEYPFRENLQSLLMLALHRSGRRAEALEVYSTVRRALVAELGVEPGAKLQQLYQDILLDDLVSHAATPPVPAGRSDREALQQIREALNLIVQLLDRFDPPRP</sequence>
<evidence type="ECO:0000256" key="3">
    <source>
        <dbReference type="ARBA" id="ARBA00023125"/>
    </source>
</evidence>
<dbReference type="SUPFAM" id="SSF48452">
    <property type="entry name" value="TPR-like"/>
    <property type="match status" value="1"/>
</dbReference>
<evidence type="ECO:0000256" key="4">
    <source>
        <dbReference type="ARBA" id="ARBA00023163"/>
    </source>
</evidence>
<evidence type="ECO:0000313" key="7">
    <source>
        <dbReference type="EMBL" id="TDD14808.1"/>
    </source>
</evidence>
<dbReference type="AlphaFoldDB" id="A0A4R4W7W3"/>
<organism evidence="7 8">
    <name type="scientific">Nonomuraea diastatica</name>
    <dbReference type="NCBI Taxonomy" id="1848329"/>
    <lineage>
        <taxon>Bacteria</taxon>
        <taxon>Bacillati</taxon>
        <taxon>Actinomycetota</taxon>
        <taxon>Actinomycetes</taxon>
        <taxon>Streptosporangiales</taxon>
        <taxon>Streptosporangiaceae</taxon>
        <taxon>Nonomuraea</taxon>
    </lineage>
</organism>
<dbReference type="Gene3D" id="1.10.10.10">
    <property type="entry name" value="Winged helix-like DNA-binding domain superfamily/Winged helix DNA-binding domain"/>
    <property type="match status" value="1"/>
</dbReference>
<dbReference type="SMART" id="SM00862">
    <property type="entry name" value="Trans_reg_C"/>
    <property type="match status" value="1"/>
</dbReference>
<dbReference type="OrthoDB" id="4336084at2"/>
<evidence type="ECO:0000256" key="5">
    <source>
        <dbReference type="PROSITE-ProRule" id="PRU01091"/>
    </source>
</evidence>
<dbReference type="Pfam" id="PF00486">
    <property type="entry name" value="Trans_reg_C"/>
    <property type="match status" value="1"/>
</dbReference>